<keyword evidence="9" id="KW-1185">Reference proteome</keyword>
<evidence type="ECO:0000256" key="5">
    <source>
        <dbReference type="ARBA" id="ARBA00023004"/>
    </source>
</evidence>
<dbReference type="NCBIfam" id="TIGR01212">
    <property type="entry name" value="TIGR01212 family radical SAM protein"/>
    <property type="match status" value="1"/>
</dbReference>
<dbReference type="SMART" id="SM00729">
    <property type="entry name" value="Elp3"/>
    <property type="match status" value="1"/>
</dbReference>
<comment type="cofactor">
    <cofactor evidence="1">
        <name>[4Fe-4S] cluster</name>
        <dbReference type="ChEBI" id="CHEBI:49883"/>
    </cofactor>
</comment>
<dbReference type="Proteomes" id="UP000036873">
    <property type="component" value="Unassembled WGS sequence"/>
</dbReference>
<name>A0A0L6TXJ0_9FIRM</name>
<gene>
    <name evidence="8" type="ORF">AKG39_15965</name>
</gene>
<dbReference type="PROSITE" id="PS51918">
    <property type="entry name" value="RADICAL_SAM"/>
    <property type="match status" value="1"/>
</dbReference>
<dbReference type="GO" id="GO:0046872">
    <property type="term" value="F:metal ion binding"/>
    <property type="evidence" value="ECO:0007669"/>
    <property type="project" value="UniProtKB-KW"/>
</dbReference>
<evidence type="ECO:0000256" key="6">
    <source>
        <dbReference type="ARBA" id="ARBA00023014"/>
    </source>
</evidence>
<dbReference type="OrthoDB" id="9801689at2"/>
<dbReference type="PANTHER" id="PTHR11135:SF1">
    <property type="entry name" value="PROTEIN YHCC"/>
    <property type="match status" value="1"/>
</dbReference>
<dbReference type="SFLD" id="SFLDS00029">
    <property type="entry name" value="Radical_SAM"/>
    <property type="match status" value="1"/>
</dbReference>
<dbReference type="InterPro" id="IPR006638">
    <property type="entry name" value="Elp3/MiaA/NifB-like_rSAM"/>
</dbReference>
<reference evidence="9" key="1">
    <citation type="submission" date="2015-07" db="EMBL/GenBank/DDBJ databases">
        <title>Draft genome sequence of Acetobacterium bakii DSM 8293, a potential psychrophilic chemical producer through syngas fermentation.</title>
        <authorList>
            <person name="Song Y."/>
            <person name="Hwang S."/>
            <person name="Cho B.-K."/>
        </authorList>
    </citation>
    <scope>NUCLEOTIDE SEQUENCE [LARGE SCALE GENOMIC DNA]</scope>
    <source>
        <strain evidence="9">DSM 8239</strain>
    </source>
</reference>
<sequence>MNSQQTKPYRVYSVWLKEHYGEKVYKIPINIPVTCPNRDGTLGHDGCIYCGEKGGGNETLSDMLSITEQMEINAKYIGKRYNVKKFIPYFQSFTNTYCAFPDFKRWIKECIRPDVVEIAISTRPDCVTDEQLFFLQEIKKENNIEITIELGLQSTNSNTLKIINRRHTLEDYLDTMKRIKQAKLMACTHLILDLPWDQEADVVNGAKIISEQGTDFVKCHSLYIEKNTELARWYKEGKVELLTKEAYIHRAILFLENLSPDVVVQRLIGRAPKEDSIVTNWDTSWWKIRDELEAQMTNENYCQGRLFSGKR</sequence>
<evidence type="ECO:0000256" key="4">
    <source>
        <dbReference type="ARBA" id="ARBA00022723"/>
    </source>
</evidence>
<dbReference type="InterPro" id="IPR007197">
    <property type="entry name" value="rSAM"/>
</dbReference>
<protein>
    <submittedName>
        <fullName evidence="8">Radical SAM protein</fullName>
    </submittedName>
</protein>
<dbReference type="STRING" id="52689.AKG39_15965"/>
<dbReference type="AlphaFoldDB" id="A0A0L6TXJ0"/>
<evidence type="ECO:0000256" key="2">
    <source>
        <dbReference type="ARBA" id="ARBA00022485"/>
    </source>
</evidence>
<dbReference type="Gene3D" id="3.80.30.20">
    <property type="entry name" value="tm_1862 like domain"/>
    <property type="match status" value="1"/>
</dbReference>
<dbReference type="SFLD" id="SFLDG01086">
    <property type="entry name" value="elongater_protein-like"/>
    <property type="match status" value="1"/>
</dbReference>
<dbReference type="InterPro" id="IPR005911">
    <property type="entry name" value="YhcC-like"/>
</dbReference>
<dbReference type="RefSeq" id="WP_050741400.1">
    <property type="nucleotide sequence ID" value="NZ_LGYO01000044.1"/>
</dbReference>
<dbReference type="InterPro" id="IPR023404">
    <property type="entry name" value="rSAM_horseshoe"/>
</dbReference>
<dbReference type="Pfam" id="PF16199">
    <property type="entry name" value="Radical_SAM_C"/>
    <property type="match status" value="1"/>
</dbReference>
<dbReference type="InterPro" id="IPR039661">
    <property type="entry name" value="ELP3"/>
</dbReference>
<dbReference type="Pfam" id="PF04055">
    <property type="entry name" value="Radical_SAM"/>
    <property type="match status" value="1"/>
</dbReference>
<evidence type="ECO:0000256" key="3">
    <source>
        <dbReference type="ARBA" id="ARBA00022691"/>
    </source>
</evidence>
<dbReference type="SFLD" id="SFLDG01091">
    <property type="entry name" value="uncharacterized_CHP01210-like"/>
    <property type="match status" value="1"/>
</dbReference>
<evidence type="ECO:0000256" key="1">
    <source>
        <dbReference type="ARBA" id="ARBA00001966"/>
    </source>
</evidence>
<dbReference type="InterPro" id="IPR032432">
    <property type="entry name" value="Radical_SAM_C"/>
</dbReference>
<accession>A0A0L6TXJ0</accession>
<dbReference type="GO" id="GO:0051539">
    <property type="term" value="F:4 iron, 4 sulfur cluster binding"/>
    <property type="evidence" value="ECO:0007669"/>
    <property type="project" value="UniProtKB-KW"/>
</dbReference>
<dbReference type="PATRIC" id="fig|52689.4.peg.2724"/>
<evidence type="ECO:0000259" key="7">
    <source>
        <dbReference type="PROSITE" id="PS51918"/>
    </source>
</evidence>
<keyword evidence="6" id="KW-0411">Iron-sulfur</keyword>
<proteinExistence type="predicted"/>
<feature type="domain" description="Radical SAM core" evidence="7">
    <location>
        <begin position="19"/>
        <end position="261"/>
    </location>
</feature>
<keyword evidence="4" id="KW-0479">Metal-binding</keyword>
<dbReference type="GO" id="GO:0003824">
    <property type="term" value="F:catalytic activity"/>
    <property type="evidence" value="ECO:0007669"/>
    <property type="project" value="InterPro"/>
</dbReference>
<keyword evidence="3" id="KW-0949">S-adenosyl-L-methionine</keyword>
<dbReference type="SUPFAM" id="SSF102114">
    <property type="entry name" value="Radical SAM enzymes"/>
    <property type="match status" value="1"/>
</dbReference>
<keyword evidence="5" id="KW-0408">Iron</keyword>
<evidence type="ECO:0000313" key="9">
    <source>
        <dbReference type="Proteomes" id="UP000036873"/>
    </source>
</evidence>
<dbReference type="PANTHER" id="PTHR11135">
    <property type="entry name" value="HISTONE ACETYLTRANSFERASE-RELATED"/>
    <property type="match status" value="1"/>
</dbReference>
<keyword evidence="2" id="KW-0004">4Fe-4S</keyword>
<dbReference type="InterPro" id="IPR058240">
    <property type="entry name" value="rSAM_sf"/>
</dbReference>
<comment type="caution">
    <text evidence="8">The sequence shown here is derived from an EMBL/GenBank/DDBJ whole genome shotgun (WGS) entry which is preliminary data.</text>
</comment>
<organism evidence="8 9">
    <name type="scientific">Acetobacterium bakii</name>
    <dbReference type="NCBI Taxonomy" id="52689"/>
    <lineage>
        <taxon>Bacteria</taxon>
        <taxon>Bacillati</taxon>
        <taxon>Bacillota</taxon>
        <taxon>Clostridia</taxon>
        <taxon>Eubacteriales</taxon>
        <taxon>Eubacteriaceae</taxon>
        <taxon>Acetobacterium</taxon>
    </lineage>
</organism>
<evidence type="ECO:0000313" key="8">
    <source>
        <dbReference type="EMBL" id="KNZ40792.1"/>
    </source>
</evidence>
<dbReference type="EMBL" id="LGYO01000044">
    <property type="protein sequence ID" value="KNZ40792.1"/>
    <property type="molecule type" value="Genomic_DNA"/>
</dbReference>